<dbReference type="Pfam" id="PF00528">
    <property type="entry name" value="BPD_transp_1"/>
    <property type="match status" value="1"/>
</dbReference>
<dbReference type="GO" id="GO:0055085">
    <property type="term" value="P:transmembrane transport"/>
    <property type="evidence" value="ECO:0007669"/>
    <property type="project" value="InterPro"/>
</dbReference>
<dbReference type="PANTHER" id="PTHR43227">
    <property type="entry name" value="BLL4140 PROTEIN"/>
    <property type="match status" value="1"/>
</dbReference>
<feature type="transmembrane region" description="Helical" evidence="7">
    <location>
        <begin position="186"/>
        <end position="208"/>
    </location>
</feature>
<feature type="transmembrane region" description="Helical" evidence="7">
    <location>
        <begin position="129"/>
        <end position="149"/>
    </location>
</feature>
<keyword evidence="5 7" id="KW-1133">Transmembrane helix</keyword>
<dbReference type="PANTHER" id="PTHR43227:SF11">
    <property type="entry name" value="BLL4140 PROTEIN"/>
    <property type="match status" value="1"/>
</dbReference>
<keyword evidence="2 7" id="KW-0813">Transport</keyword>
<dbReference type="GO" id="GO:0005886">
    <property type="term" value="C:plasma membrane"/>
    <property type="evidence" value="ECO:0007669"/>
    <property type="project" value="UniProtKB-SubCell"/>
</dbReference>
<feature type="transmembrane region" description="Helical" evidence="7">
    <location>
        <begin position="228"/>
        <end position="247"/>
    </location>
</feature>
<evidence type="ECO:0000313" key="10">
    <source>
        <dbReference type="Proteomes" id="UP000683246"/>
    </source>
</evidence>
<keyword evidence="4 7" id="KW-0812">Transmembrane</keyword>
<dbReference type="PROSITE" id="PS50928">
    <property type="entry name" value="ABC_TM1"/>
    <property type="match status" value="1"/>
</dbReference>
<feature type="transmembrane region" description="Helical" evidence="7">
    <location>
        <begin position="285"/>
        <end position="306"/>
    </location>
</feature>
<keyword evidence="10" id="KW-1185">Reference proteome</keyword>
<dbReference type="Gene3D" id="1.10.3720.10">
    <property type="entry name" value="MetI-like"/>
    <property type="match status" value="1"/>
</dbReference>
<evidence type="ECO:0000256" key="3">
    <source>
        <dbReference type="ARBA" id="ARBA00022475"/>
    </source>
</evidence>
<comment type="similarity">
    <text evidence="7">Belongs to the binding-protein-dependent transport system permease family.</text>
</comment>
<feature type="transmembrane region" description="Helical" evidence="7">
    <location>
        <begin position="95"/>
        <end position="117"/>
    </location>
</feature>
<evidence type="ECO:0000256" key="6">
    <source>
        <dbReference type="ARBA" id="ARBA00023136"/>
    </source>
</evidence>
<dbReference type="Proteomes" id="UP000683246">
    <property type="component" value="Chromosome"/>
</dbReference>
<proteinExistence type="inferred from homology"/>
<dbReference type="InterPro" id="IPR050809">
    <property type="entry name" value="UgpAE/MalFG_permease"/>
</dbReference>
<evidence type="ECO:0000256" key="5">
    <source>
        <dbReference type="ARBA" id="ARBA00022989"/>
    </source>
</evidence>
<dbReference type="KEGG" id="vpy:HZI73_07400"/>
<evidence type="ECO:0000256" key="1">
    <source>
        <dbReference type="ARBA" id="ARBA00004651"/>
    </source>
</evidence>
<accession>A0A8J8SG13</accession>
<comment type="subcellular location">
    <subcellularLocation>
        <location evidence="1 7">Cell membrane</location>
        <topology evidence="1 7">Multi-pass membrane protein</topology>
    </subcellularLocation>
</comment>
<dbReference type="InterPro" id="IPR035906">
    <property type="entry name" value="MetI-like_sf"/>
</dbReference>
<dbReference type="CDD" id="cd06261">
    <property type="entry name" value="TM_PBP2"/>
    <property type="match status" value="1"/>
</dbReference>
<dbReference type="InterPro" id="IPR000515">
    <property type="entry name" value="MetI-like"/>
</dbReference>
<sequence length="319" mass="36165">MKNGMKALLKTRLLNQRKLNSIKKDWQLYLLVALPVIYIIVFKLVPLYGVQIALKDYVARIGITGSEWANPLFKHFINFFNDYNFWRVIRNTLTISVYGLVAGFPLPILFALSLNYLGNKKIKKTIQMLTYAPHFISTVVIVGMLMQFFQTRTGMVNQLFTYLGMEEIDFFGTAGTFPHMYVWSQIWQNLGFSSIIYIATLTGIDPALHEAAIMDGANKLQRMWHIDLPGIMPTAIVLLTLNLGKILNVGFEKVLLMQNPINIKLSEIITTYVYKVGLASAIPQFSYSTAIGIFKSVIGLILILTFNKLSKKISESSLF</sequence>
<keyword evidence="6 7" id="KW-0472">Membrane</keyword>
<evidence type="ECO:0000256" key="4">
    <source>
        <dbReference type="ARBA" id="ARBA00022692"/>
    </source>
</evidence>
<dbReference type="AlphaFoldDB" id="A0A8J8SG13"/>
<evidence type="ECO:0000256" key="2">
    <source>
        <dbReference type="ARBA" id="ARBA00022448"/>
    </source>
</evidence>
<feature type="transmembrane region" description="Helical" evidence="7">
    <location>
        <begin position="26"/>
        <end position="45"/>
    </location>
</feature>
<evidence type="ECO:0000259" key="8">
    <source>
        <dbReference type="PROSITE" id="PS50928"/>
    </source>
</evidence>
<dbReference type="EMBL" id="CP058649">
    <property type="protein sequence ID" value="QUI22136.1"/>
    <property type="molecule type" value="Genomic_DNA"/>
</dbReference>
<evidence type="ECO:0000256" key="7">
    <source>
        <dbReference type="RuleBase" id="RU363032"/>
    </source>
</evidence>
<reference evidence="9" key="1">
    <citation type="submission" date="2020-07" db="EMBL/GenBank/DDBJ databases">
        <title>Vallitalea pronyensis genome.</title>
        <authorList>
            <person name="Postec A."/>
        </authorList>
    </citation>
    <scope>NUCLEOTIDE SEQUENCE</scope>
    <source>
        <strain evidence="9">FatNI3</strain>
    </source>
</reference>
<name>A0A8J8SG13_9FIRM</name>
<keyword evidence="3" id="KW-1003">Cell membrane</keyword>
<organism evidence="9 10">
    <name type="scientific">Vallitalea pronyensis</name>
    <dbReference type="NCBI Taxonomy" id="1348613"/>
    <lineage>
        <taxon>Bacteria</taxon>
        <taxon>Bacillati</taxon>
        <taxon>Bacillota</taxon>
        <taxon>Clostridia</taxon>
        <taxon>Lachnospirales</taxon>
        <taxon>Vallitaleaceae</taxon>
        <taxon>Vallitalea</taxon>
    </lineage>
</organism>
<protein>
    <submittedName>
        <fullName evidence="9">Sugar ABC transporter permease</fullName>
    </submittedName>
</protein>
<gene>
    <name evidence="9" type="ORF">HZI73_07400</name>
</gene>
<dbReference type="SUPFAM" id="SSF161098">
    <property type="entry name" value="MetI-like"/>
    <property type="match status" value="1"/>
</dbReference>
<evidence type="ECO:0000313" key="9">
    <source>
        <dbReference type="EMBL" id="QUI22136.1"/>
    </source>
</evidence>
<feature type="domain" description="ABC transmembrane type-1" evidence="8">
    <location>
        <begin position="89"/>
        <end position="306"/>
    </location>
</feature>